<dbReference type="AlphaFoldDB" id="A0A261R0W6"/>
<organism evidence="1 2">
    <name type="scientific">Bordetella genomosp. 9</name>
    <dbReference type="NCBI Taxonomy" id="1416803"/>
    <lineage>
        <taxon>Bacteria</taxon>
        <taxon>Pseudomonadati</taxon>
        <taxon>Pseudomonadota</taxon>
        <taxon>Betaproteobacteria</taxon>
        <taxon>Burkholderiales</taxon>
        <taxon>Alcaligenaceae</taxon>
        <taxon>Bordetella</taxon>
    </lineage>
</organism>
<gene>
    <name evidence="1" type="ORF">CAL26_13060</name>
</gene>
<evidence type="ECO:0000313" key="2">
    <source>
        <dbReference type="Proteomes" id="UP000216857"/>
    </source>
</evidence>
<evidence type="ECO:0000313" key="1">
    <source>
        <dbReference type="EMBL" id="OZI18636.1"/>
    </source>
</evidence>
<dbReference type="Proteomes" id="UP000216857">
    <property type="component" value="Unassembled WGS sequence"/>
</dbReference>
<protein>
    <submittedName>
        <fullName evidence="1">Uncharacterized protein</fullName>
    </submittedName>
</protein>
<accession>A0A261R0W6</accession>
<proteinExistence type="predicted"/>
<reference evidence="1" key="1">
    <citation type="submission" date="2017-05" db="EMBL/GenBank/DDBJ databases">
        <title>Complete and WGS of Bordetella genogroups.</title>
        <authorList>
            <person name="Spilker T."/>
            <person name="Lipuma J."/>
        </authorList>
    </citation>
    <scope>NUCLEOTIDE SEQUENCE</scope>
    <source>
        <strain evidence="1">AU21707</strain>
    </source>
</reference>
<dbReference type="EMBL" id="NEVJ01000003">
    <property type="protein sequence ID" value="OZI18636.1"/>
    <property type="molecule type" value="Genomic_DNA"/>
</dbReference>
<comment type="caution">
    <text evidence="1">The sequence shown here is derived from an EMBL/GenBank/DDBJ whole genome shotgun (WGS) entry which is preliminary data.</text>
</comment>
<sequence>MFQMHYRHPHIGLAFDMPDEWELDDADMSRAGFVLALRLGDTRLMLQIEPSQGSAPARLAAMQQQLEAARAAYIGPCPAPSFGRSRDIVALRFFIGGSQQRWLSISHEGHDYTISHTDDWQDVAAAVDRMCASFVFPPADRLRHALRVTQGASPRTAPPAMLFQPRQREAAPWTAWLQRVGERLRRAHLTRTQG</sequence>
<keyword evidence="2" id="KW-1185">Reference proteome</keyword>
<name>A0A261R0W6_9BORD</name>